<dbReference type="Gene3D" id="3.30.70.2580">
    <property type="match status" value="1"/>
</dbReference>
<dbReference type="Gene3D" id="3.40.50.150">
    <property type="entry name" value="Vaccinia Virus protein VP39"/>
    <property type="match status" value="1"/>
</dbReference>
<dbReference type="PANTHER" id="PTHR23245:SF36">
    <property type="entry name" value="TRNA (GUANINE(37)-N1)-METHYLTRANSFERASE"/>
    <property type="match status" value="1"/>
</dbReference>
<dbReference type="InterPro" id="IPR056743">
    <property type="entry name" value="TRM5-TYW2-like_MTfase"/>
</dbReference>
<proteinExistence type="predicted"/>
<evidence type="ECO:0000313" key="12">
    <source>
        <dbReference type="EMBL" id="MCZ3372603.1"/>
    </source>
</evidence>
<accession>A0A9E5A6P1</accession>
<evidence type="ECO:0000256" key="3">
    <source>
        <dbReference type="ARBA" id="ARBA00022603"/>
    </source>
</evidence>
<dbReference type="SUPFAM" id="SSF53335">
    <property type="entry name" value="S-adenosyl-L-methionine-dependent methyltransferases"/>
    <property type="match status" value="1"/>
</dbReference>
<dbReference type="EMBL" id="JAPVES010000030">
    <property type="protein sequence ID" value="MCZ3372603.1"/>
    <property type="molecule type" value="Genomic_DNA"/>
</dbReference>
<evidence type="ECO:0000256" key="7">
    <source>
        <dbReference type="ARBA" id="ARBA00029736"/>
    </source>
</evidence>
<dbReference type="Gene3D" id="3.30.300.110">
    <property type="entry name" value="Met-10+ protein-like domains"/>
    <property type="match status" value="1"/>
</dbReference>
<dbReference type="InterPro" id="IPR029063">
    <property type="entry name" value="SAM-dependent_MTases_sf"/>
</dbReference>
<dbReference type="Proteomes" id="UP001068021">
    <property type="component" value="Unassembled WGS sequence"/>
</dbReference>
<dbReference type="FunFam" id="3.30.300.110:FF:000001">
    <property type="entry name" value="tRNA (guanine(37)-N1)-methyltransferase"/>
    <property type="match status" value="1"/>
</dbReference>
<dbReference type="GO" id="GO:0002939">
    <property type="term" value="P:tRNA N1-guanine methylation"/>
    <property type="evidence" value="ECO:0007669"/>
    <property type="project" value="TreeGrafter"/>
</dbReference>
<keyword evidence="6" id="KW-0819">tRNA processing</keyword>
<dbReference type="EC" id="2.1.1.228" evidence="1"/>
<dbReference type="EMBL" id="JAPVER010000018">
    <property type="protein sequence ID" value="MCZ3364848.1"/>
    <property type="molecule type" value="Genomic_DNA"/>
</dbReference>
<evidence type="ECO:0000256" key="8">
    <source>
        <dbReference type="ARBA" id="ARBA00033392"/>
    </source>
</evidence>
<dbReference type="Pfam" id="PF02475">
    <property type="entry name" value="TRM5-TYW2_MTfase"/>
    <property type="match status" value="1"/>
</dbReference>
<evidence type="ECO:0000313" key="13">
    <source>
        <dbReference type="Proteomes" id="UP001068021"/>
    </source>
</evidence>
<dbReference type="Proteomes" id="UP001074446">
    <property type="component" value="Unassembled WGS sequence"/>
</dbReference>
<dbReference type="AlphaFoldDB" id="A0A9E5A6P1"/>
<sequence>MIGLKIPKNMANDVRKILLNQSLLNLDARIKRDNDFVILPLNEKPDQDMQELIGQKCEIIETAFEKQKKGPRSLKDYLKGKIDDKTIDEIRGSFDIIGDVVILEIPDDLENYKGLIGEAALKFTKRKAVFRKTSEIKGIIRTRELEHIAGEDISETVHQEFGCRLMLDVRNVYFSPRLATERKRVADSVKDGEVIVDMFAGVAPFPVLIAKNHDVAVYAIDINPEAYKYAEKNIELNRVHDKVIPILGDVREVLENKDIKADRIIMNLPGSAYEFLDTAVQHIKHGGIVHYYEFSESFEKPIERLKEAAYPRTVQILDKRKVRSRSPGKWHMGIDARIC</sequence>
<gene>
    <name evidence="12" type="ORF">O3H35_08145</name>
    <name evidence="11" type="ORF">O3H54_03025</name>
</gene>
<dbReference type="InterPro" id="IPR040601">
    <property type="entry name" value="Trm5a/b_N"/>
</dbReference>
<dbReference type="PANTHER" id="PTHR23245">
    <property type="entry name" value="TRNA METHYLTRANSFERASE"/>
    <property type="match status" value="1"/>
</dbReference>
<evidence type="ECO:0000256" key="9">
    <source>
        <dbReference type="ARBA" id="ARBA00047783"/>
    </source>
</evidence>
<organism evidence="12">
    <name type="scientific">Methanobacterium veterum</name>
    <dbReference type="NCBI Taxonomy" id="408577"/>
    <lineage>
        <taxon>Archaea</taxon>
        <taxon>Methanobacteriati</taxon>
        <taxon>Methanobacteriota</taxon>
        <taxon>Methanomada group</taxon>
        <taxon>Methanobacteria</taxon>
        <taxon>Methanobacteriales</taxon>
        <taxon>Methanobacteriaceae</taxon>
        <taxon>Methanobacterium</taxon>
    </lineage>
</organism>
<evidence type="ECO:0000256" key="5">
    <source>
        <dbReference type="ARBA" id="ARBA00022691"/>
    </source>
</evidence>
<dbReference type="PROSITE" id="PS51684">
    <property type="entry name" value="SAM_MT_TRM5_TYW2"/>
    <property type="match status" value="1"/>
</dbReference>
<comment type="caution">
    <text evidence="12">The sequence shown here is derived from an EMBL/GenBank/DDBJ whole genome shotgun (WGS) entry which is preliminary data.</text>
</comment>
<dbReference type="RefSeq" id="WP_048080166.1">
    <property type="nucleotide sequence ID" value="NZ_JAPVER010000018.1"/>
</dbReference>
<keyword evidence="4" id="KW-0808">Transferase</keyword>
<dbReference type="InterPro" id="IPR030382">
    <property type="entry name" value="MeTrfase_TRM5/TYW2"/>
</dbReference>
<evidence type="ECO:0000256" key="1">
    <source>
        <dbReference type="ARBA" id="ARBA00012807"/>
    </source>
</evidence>
<keyword evidence="5" id="KW-0949">S-adenosyl-L-methionine</keyword>
<dbReference type="GO" id="GO:0005737">
    <property type="term" value="C:cytoplasm"/>
    <property type="evidence" value="ECO:0007669"/>
    <property type="project" value="TreeGrafter"/>
</dbReference>
<evidence type="ECO:0000259" key="10">
    <source>
        <dbReference type="PROSITE" id="PS51684"/>
    </source>
</evidence>
<dbReference type="InterPro" id="IPR056744">
    <property type="entry name" value="TRM5/TYW2-like_N"/>
</dbReference>
<comment type="catalytic activity">
    <reaction evidence="9">
        <text>guanosine(37) in tRNA + S-adenosyl-L-methionine = N(1)-methylguanosine(37) in tRNA + S-adenosyl-L-homocysteine + H(+)</text>
        <dbReference type="Rhea" id="RHEA:36899"/>
        <dbReference type="Rhea" id="RHEA-COMP:10145"/>
        <dbReference type="Rhea" id="RHEA-COMP:10147"/>
        <dbReference type="ChEBI" id="CHEBI:15378"/>
        <dbReference type="ChEBI" id="CHEBI:57856"/>
        <dbReference type="ChEBI" id="CHEBI:59789"/>
        <dbReference type="ChEBI" id="CHEBI:73542"/>
        <dbReference type="ChEBI" id="CHEBI:74269"/>
        <dbReference type="EC" id="2.1.1.228"/>
    </reaction>
</comment>
<evidence type="ECO:0000313" key="11">
    <source>
        <dbReference type="EMBL" id="MCZ3364848.1"/>
    </source>
</evidence>
<evidence type="ECO:0000256" key="2">
    <source>
        <dbReference type="ARBA" id="ARBA00022490"/>
    </source>
</evidence>
<dbReference type="Pfam" id="PF25133">
    <property type="entry name" value="TYW2_N_2"/>
    <property type="match status" value="1"/>
</dbReference>
<keyword evidence="13" id="KW-1185">Reference proteome</keyword>
<protein>
    <recommendedName>
        <fullName evidence="1">tRNA (guanine(37)-N(1))-methyltransferase</fullName>
        <ecNumber evidence="1">2.1.1.228</ecNumber>
    </recommendedName>
    <alternativeName>
        <fullName evidence="7">M1G-methyltransferase</fullName>
    </alternativeName>
    <alternativeName>
        <fullName evidence="8">tRNA [GM37] methyltransferase</fullName>
    </alternativeName>
</protein>
<keyword evidence="2" id="KW-0963">Cytoplasm</keyword>
<reference evidence="12" key="1">
    <citation type="submission" date="2022-12" db="EMBL/GenBank/DDBJ databases">
        <title>Reclassification of two methanogenic archaea species isolated from the Kolyma lowland permafrost.</title>
        <authorList>
            <person name="Trubitsyn V.E."/>
            <person name="Rivkina E.M."/>
            <person name="Shcherbakova V.A."/>
        </authorList>
    </citation>
    <scope>NUCLEOTIDE SEQUENCE</scope>
    <source>
        <strain evidence="11">M2</strain>
        <strain evidence="12">MK4</strain>
    </source>
</reference>
<keyword evidence="3 12" id="KW-0489">Methyltransferase</keyword>
<evidence type="ECO:0000256" key="6">
    <source>
        <dbReference type="ARBA" id="ARBA00022694"/>
    </source>
</evidence>
<dbReference type="CDD" id="cd02440">
    <property type="entry name" value="AdoMet_MTases"/>
    <property type="match status" value="1"/>
</dbReference>
<evidence type="ECO:0000256" key="4">
    <source>
        <dbReference type="ARBA" id="ARBA00022679"/>
    </source>
</evidence>
<dbReference type="GO" id="GO:0052906">
    <property type="term" value="F:tRNA (guanine(37)-N1)-methyltransferase activity"/>
    <property type="evidence" value="ECO:0007669"/>
    <property type="project" value="UniProtKB-EC"/>
</dbReference>
<feature type="domain" description="SAM-dependent methyltransferase TRM5/TYW2-type" evidence="10">
    <location>
        <begin position="94"/>
        <end position="339"/>
    </location>
</feature>
<dbReference type="Pfam" id="PF18093">
    <property type="entry name" value="Trm5_N"/>
    <property type="match status" value="1"/>
</dbReference>
<name>A0A9E5A6P1_9EURY</name>